<evidence type="ECO:0000313" key="3">
    <source>
        <dbReference type="Proteomes" id="UP000218807"/>
    </source>
</evidence>
<reference evidence="2 3" key="1">
    <citation type="submission" date="2017-09" db="EMBL/GenBank/DDBJ databases">
        <title>Comparative genomics of rhizobia isolated from Phaseolus vulgaris in China.</title>
        <authorList>
            <person name="Tong W."/>
        </authorList>
    </citation>
    <scope>NUCLEOTIDE SEQUENCE [LARGE SCALE GENOMIC DNA]</scope>
    <source>
        <strain evidence="2 3">L101</strain>
    </source>
</reference>
<keyword evidence="3" id="KW-1185">Reference proteome</keyword>
<dbReference type="GO" id="GO:0000731">
    <property type="term" value="P:DNA synthesis involved in DNA repair"/>
    <property type="evidence" value="ECO:0007669"/>
    <property type="project" value="TreeGrafter"/>
</dbReference>
<sequence length="410" mass="45263">MYAKSLTIYDFKCFQKAKLDLQYPGRKTAGSSEISNVNLILGDNGGGKSSALRALAIAVLAPALQRSGFVPYRLVRRQVPGMPEVSHCLLKVIGKADSHEAALGLKSRIELLARLDPPARGNLDRIYLEYTPDSPVTPLLEDDFSPAFFVVGYGATRRVETGDYSESSARRSRGLRYQRIAGLFEDHVALRPLTTWLNRLQPGSPRFKEAVSLLSDVLPNDIAFTGAFLPEDEQYLFDFEGAPTPFNSLSDGYKAFIGWVGDLIGHLADVASQEEPLNAINGIVLVDEIDLHLHPAWQRQVVQLLSKTFPRLQFVFTSHSPLVATSVKRENIFITDRAENGTATIRQIAEYAFGQSVEQMLLSSYFGLTTTRPESFEQESESLFKRVADGDSGAALEFLKRVTSPSRSAG</sequence>
<dbReference type="Pfam" id="PF13304">
    <property type="entry name" value="AAA_21"/>
    <property type="match status" value="1"/>
</dbReference>
<evidence type="ECO:0000313" key="2">
    <source>
        <dbReference type="EMBL" id="PCK78496.1"/>
    </source>
</evidence>
<dbReference type="PANTHER" id="PTHR32182:SF23">
    <property type="entry name" value="ATP BINDING PROTEIN"/>
    <property type="match status" value="1"/>
</dbReference>
<dbReference type="Gene3D" id="3.40.50.300">
    <property type="entry name" value="P-loop containing nucleotide triphosphate hydrolases"/>
    <property type="match status" value="2"/>
</dbReference>
<dbReference type="PANTHER" id="PTHR32182">
    <property type="entry name" value="DNA REPLICATION AND REPAIR PROTEIN RECF"/>
    <property type="match status" value="1"/>
</dbReference>
<dbReference type="RefSeq" id="WP_096764301.1">
    <property type="nucleotide sequence ID" value="NZ_NXDM01000027.1"/>
</dbReference>
<dbReference type="EMBL" id="NXDM01000027">
    <property type="protein sequence ID" value="PCK78496.1"/>
    <property type="molecule type" value="Genomic_DNA"/>
</dbReference>
<dbReference type="AlphaFoldDB" id="A0A2A5KN36"/>
<name>A0A2A5KN36_9HYPH</name>
<evidence type="ECO:0000259" key="1">
    <source>
        <dbReference type="Pfam" id="PF13304"/>
    </source>
</evidence>
<dbReference type="GO" id="GO:0006302">
    <property type="term" value="P:double-strand break repair"/>
    <property type="evidence" value="ECO:0007669"/>
    <property type="project" value="TreeGrafter"/>
</dbReference>
<dbReference type="InterPro" id="IPR027417">
    <property type="entry name" value="P-loop_NTPase"/>
</dbReference>
<accession>A0A2A5KN36</accession>
<dbReference type="Proteomes" id="UP000218807">
    <property type="component" value="Unassembled WGS sequence"/>
</dbReference>
<dbReference type="GO" id="GO:0016887">
    <property type="term" value="F:ATP hydrolysis activity"/>
    <property type="evidence" value="ECO:0007669"/>
    <property type="project" value="InterPro"/>
</dbReference>
<protein>
    <recommendedName>
        <fullName evidence="1">ATPase AAA-type core domain-containing protein</fullName>
    </recommendedName>
</protein>
<organism evidence="2 3">
    <name type="scientific">Rhizobium sophoriradicis</name>
    <dbReference type="NCBI Taxonomy" id="1535245"/>
    <lineage>
        <taxon>Bacteria</taxon>
        <taxon>Pseudomonadati</taxon>
        <taxon>Pseudomonadota</taxon>
        <taxon>Alphaproteobacteria</taxon>
        <taxon>Hyphomicrobiales</taxon>
        <taxon>Rhizobiaceae</taxon>
        <taxon>Rhizobium/Agrobacterium group</taxon>
        <taxon>Rhizobium</taxon>
    </lineage>
</organism>
<proteinExistence type="predicted"/>
<dbReference type="InterPro" id="IPR003959">
    <property type="entry name" value="ATPase_AAA_core"/>
</dbReference>
<gene>
    <name evidence="2" type="ORF">CPT34_24805</name>
</gene>
<feature type="domain" description="ATPase AAA-type core" evidence="1">
    <location>
        <begin position="37"/>
        <end position="323"/>
    </location>
</feature>
<dbReference type="SUPFAM" id="SSF52540">
    <property type="entry name" value="P-loop containing nucleoside triphosphate hydrolases"/>
    <property type="match status" value="1"/>
</dbReference>
<comment type="caution">
    <text evidence="2">The sequence shown here is derived from an EMBL/GenBank/DDBJ whole genome shotgun (WGS) entry which is preliminary data.</text>
</comment>
<dbReference type="GO" id="GO:0005524">
    <property type="term" value="F:ATP binding"/>
    <property type="evidence" value="ECO:0007669"/>
    <property type="project" value="InterPro"/>
</dbReference>